<keyword evidence="1" id="KW-0472">Membrane</keyword>
<evidence type="ECO:0000313" key="4">
    <source>
        <dbReference type="Proteomes" id="UP001524499"/>
    </source>
</evidence>
<evidence type="ECO:0000256" key="2">
    <source>
        <dbReference type="SAM" id="SignalP"/>
    </source>
</evidence>
<gene>
    <name evidence="3" type="ORF">NP590_02825</name>
</gene>
<feature type="chain" id="PRO_5047136001" description="PEP-CTERM sorting domain-containing protein" evidence="2">
    <location>
        <begin position="25"/>
        <end position="282"/>
    </location>
</feature>
<evidence type="ECO:0000256" key="1">
    <source>
        <dbReference type="SAM" id="Phobius"/>
    </source>
</evidence>
<dbReference type="RefSeq" id="WP_256600684.1">
    <property type="nucleotide sequence ID" value="NZ_JANIBJ010000003.1"/>
</dbReference>
<dbReference type="EMBL" id="JANIBJ010000003">
    <property type="protein sequence ID" value="MCQ8103029.1"/>
    <property type="molecule type" value="Genomic_DNA"/>
</dbReference>
<name>A0ABT1TCL0_9GAMM</name>
<feature type="signal peptide" evidence="2">
    <location>
        <begin position="1"/>
        <end position="24"/>
    </location>
</feature>
<keyword evidence="4" id="KW-1185">Reference proteome</keyword>
<protein>
    <recommendedName>
        <fullName evidence="5">PEP-CTERM sorting domain-containing protein</fullName>
    </recommendedName>
</protein>
<reference evidence="3 4" key="1">
    <citation type="submission" date="2022-07" db="EMBL/GenBank/DDBJ databases">
        <title>Methylomonas rivi sp. nov., Methylomonas rosea sp. nov., Methylomonas aureus sp. nov. and Methylomonas subterranea sp. nov., four novel methanotrophs isolated from a freshwater creek and the deep terrestrial subsurface.</title>
        <authorList>
            <person name="Abin C."/>
            <person name="Sankaranarayanan K."/>
            <person name="Garner C."/>
            <person name="Sindelar R."/>
            <person name="Kotary K."/>
            <person name="Garner R."/>
            <person name="Barclay S."/>
            <person name="Lawson P."/>
            <person name="Krumholz L."/>
        </authorList>
    </citation>
    <scope>NUCLEOTIDE SEQUENCE [LARGE SCALE GENOMIC DNA]</scope>
    <source>
        <strain evidence="3 4">SURF-2</strain>
    </source>
</reference>
<dbReference type="Proteomes" id="UP001524499">
    <property type="component" value="Unassembled WGS sequence"/>
</dbReference>
<keyword evidence="1" id="KW-1133">Transmembrane helix</keyword>
<keyword evidence="2" id="KW-0732">Signal</keyword>
<feature type="transmembrane region" description="Helical" evidence="1">
    <location>
        <begin position="249"/>
        <end position="269"/>
    </location>
</feature>
<comment type="caution">
    <text evidence="3">The sequence shown here is derived from an EMBL/GenBank/DDBJ whole genome shotgun (WGS) entry which is preliminary data.</text>
</comment>
<keyword evidence="1" id="KW-0812">Transmembrane</keyword>
<evidence type="ECO:0008006" key="5">
    <source>
        <dbReference type="Google" id="ProtNLM"/>
    </source>
</evidence>
<proteinExistence type="predicted"/>
<accession>A0ABT1TCL0</accession>
<organism evidence="3 4">
    <name type="scientific">Methylomonas subterranea</name>
    <dbReference type="NCBI Taxonomy" id="2952225"/>
    <lineage>
        <taxon>Bacteria</taxon>
        <taxon>Pseudomonadati</taxon>
        <taxon>Pseudomonadota</taxon>
        <taxon>Gammaproteobacteria</taxon>
        <taxon>Methylococcales</taxon>
        <taxon>Methylococcaceae</taxon>
        <taxon>Methylomonas</taxon>
    </lineage>
</organism>
<sequence>MKTTDQTCLILSSLALAAFSNAHAAVQTINFDTDSAGNPINAPSLFSAATPLTDLYAGKGVSFSALSRTAQTSLVTRDGIESTQSVNVINPSASGMGAILNEGANFGNNARSGDNFLAFNSQSAASSNFWRISFDDPIGYFGISYSNGSTSNYQYLNFQAYDVNGSLIGSSSNNYLGNYSYYQTNYFTNAFKSGTEISYIDIGQGLNCCGNNLNTSLKGDNWALSFDDLIFGDYADAPYYVYNLSGNGYYVPLPGAVWLMLSGLLGVFSNQFRRSRAFRLPG</sequence>
<evidence type="ECO:0000313" key="3">
    <source>
        <dbReference type="EMBL" id="MCQ8103029.1"/>
    </source>
</evidence>